<evidence type="ECO:0000313" key="7">
    <source>
        <dbReference type="Proteomes" id="UP001149090"/>
    </source>
</evidence>
<dbReference type="OrthoDB" id="67317at2759"/>
<keyword evidence="4 5" id="KW-0472">Membrane</keyword>
<dbReference type="AlphaFoldDB" id="A0A9Q0LG24"/>
<keyword evidence="2 5" id="KW-0812">Transmembrane</keyword>
<protein>
    <submittedName>
        <fullName evidence="6">Ribonuclease kappa</fullName>
    </submittedName>
</protein>
<evidence type="ECO:0000256" key="2">
    <source>
        <dbReference type="ARBA" id="ARBA00022692"/>
    </source>
</evidence>
<evidence type="ECO:0000313" key="6">
    <source>
        <dbReference type="EMBL" id="KAJ5070580.1"/>
    </source>
</evidence>
<evidence type="ECO:0000256" key="5">
    <source>
        <dbReference type="SAM" id="Phobius"/>
    </source>
</evidence>
<evidence type="ECO:0000256" key="3">
    <source>
        <dbReference type="ARBA" id="ARBA00022989"/>
    </source>
</evidence>
<sequence>MGLKVIVPGLKCAVCCIVLGFWGTIMLTFLGILFYFNKQGNIGSLNGKDNKDLSYYLFGSGIAYFLFFVGCFIRFKFIRRKNRNQYMRVPRRVNEDIDYNQFDDDILKY</sequence>
<gene>
    <name evidence="6" type="ORF">M0811_10849</name>
</gene>
<comment type="caution">
    <text evidence="6">The sequence shown here is derived from an EMBL/GenBank/DDBJ whole genome shotgun (WGS) entry which is preliminary data.</text>
</comment>
<name>A0A9Q0LG24_ANAIG</name>
<dbReference type="InterPro" id="IPR056552">
    <property type="entry name" value="Ribonucl_Kappa"/>
</dbReference>
<proteinExistence type="predicted"/>
<dbReference type="Proteomes" id="UP001149090">
    <property type="component" value="Unassembled WGS sequence"/>
</dbReference>
<organism evidence="6 7">
    <name type="scientific">Anaeramoeba ignava</name>
    <name type="common">Anaerobic marine amoeba</name>
    <dbReference type="NCBI Taxonomy" id="1746090"/>
    <lineage>
        <taxon>Eukaryota</taxon>
        <taxon>Metamonada</taxon>
        <taxon>Anaeramoebidae</taxon>
        <taxon>Anaeramoeba</taxon>
    </lineage>
</organism>
<evidence type="ECO:0000256" key="4">
    <source>
        <dbReference type="ARBA" id="ARBA00023136"/>
    </source>
</evidence>
<dbReference type="GO" id="GO:0016020">
    <property type="term" value="C:membrane"/>
    <property type="evidence" value="ECO:0007669"/>
    <property type="project" value="UniProtKB-SubCell"/>
</dbReference>
<feature type="transmembrane region" description="Helical" evidence="5">
    <location>
        <begin position="12"/>
        <end position="35"/>
    </location>
</feature>
<feature type="transmembrane region" description="Helical" evidence="5">
    <location>
        <begin position="55"/>
        <end position="75"/>
    </location>
</feature>
<dbReference type="Pfam" id="PF23489">
    <property type="entry name" value="V-ATPase_su_f"/>
    <property type="match status" value="1"/>
</dbReference>
<accession>A0A9Q0LG24</accession>
<evidence type="ECO:0000256" key="1">
    <source>
        <dbReference type="ARBA" id="ARBA00004370"/>
    </source>
</evidence>
<keyword evidence="7" id="KW-1185">Reference proteome</keyword>
<dbReference type="EMBL" id="JAPDFW010000094">
    <property type="protein sequence ID" value="KAJ5070580.1"/>
    <property type="molecule type" value="Genomic_DNA"/>
</dbReference>
<keyword evidence="3 5" id="KW-1133">Transmembrane helix</keyword>
<reference evidence="6" key="1">
    <citation type="submission" date="2022-10" db="EMBL/GenBank/DDBJ databases">
        <title>Novel sulphate-reducing endosymbionts in the free-living metamonad Anaeramoeba.</title>
        <authorList>
            <person name="Jerlstrom-Hultqvist J."/>
            <person name="Cepicka I."/>
            <person name="Gallot-Lavallee L."/>
            <person name="Salas-Leiva D."/>
            <person name="Curtis B.A."/>
            <person name="Zahonova K."/>
            <person name="Pipaliya S."/>
            <person name="Dacks J."/>
            <person name="Roger A.J."/>
        </authorList>
    </citation>
    <scope>NUCLEOTIDE SEQUENCE</scope>
    <source>
        <strain evidence="6">BMAN</strain>
    </source>
</reference>
<comment type="subcellular location">
    <subcellularLocation>
        <location evidence="1">Membrane</location>
    </subcellularLocation>
</comment>